<evidence type="ECO:0000313" key="1">
    <source>
        <dbReference type="EMBL" id="ENO95557.1"/>
    </source>
</evidence>
<sequence>MAAIEAYLACHPEAADSAEGIARWWLAARGIDTDADTVTQALQRLVEFGTVRVRRTPDGRRLYIATVPPAAKRTH</sequence>
<name>N6ZLY4_9RHOO</name>
<proteinExistence type="predicted"/>
<gene>
    <name evidence="1" type="ORF">C667_18412</name>
</gene>
<organism evidence="1 2">
    <name type="scientific">Thauera phenylacetica B4P</name>
    <dbReference type="NCBI Taxonomy" id="1234382"/>
    <lineage>
        <taxon>Bacteria</taxon>
        <taxon>Pseudomonadati</taxon>
        <taxon>Pseudomonadota</taxon>
        <taxon>Betaproteobacteria</taxon>
        <taxon>Rhodocyclales</taxon>
        <taxon>Zoogloeaceae</taxon>
        <taxon>Thauera</taxon>
    </lineage>
</organism>
<dbReference type="EMBL" id="AMXF01000202">
    <property type="protein sequence ID" value="ENO95557.1"/>
    <property type="molecule type" value="Genomic_DNA"/>
</dbReference>
<dbReference type="SUPFAM" id="SSF46785">
    <property type="entry name" value="Winged helix' DNA-binding domain"/>
    <property type="match status" value="1"/>
</dbReference>
<keyword evidence="2" id="KW-1185">Reference proteome</keyword>
<accession>N6ZLY4</accession>
<comment type="caution">
    <text evidence="1">The sequence shown here is derived from an EMBL/GenBank/DDBJ whole genome shotgun (WGS) entry which is preliminary data.</text>
</comment>
<protein>
    <submittedName>
        <fullName evidence="1">Uncharacterized protein</fullName>
    </submittedName>
</protein>
<reference evidence="1 2" key="1">
    <citation type="submission" date="2012-09" db="EMBL/GenBank/DDBJ databases">
        <title>Draft Genome Sequences of 6 Strains from Genus Thauera.</title>
        <authorList>
            <person name="Liu B."/>
            <person name="Shapleigh J.P."/>
            <person name="Frostegard A.H."/>
        </authorList>
    </citation>
    <scope>NUCLEOTIDE SEQUENCE [LARGE SCALE GENOMIC DNA]</scope>
    <source>
        <strain evidence="1 2">B4P</strain>
    </source>
</reference>
<dbReference type="Proteomes" id="UP000013047">
    <property type="component" value="Unassembled WGS sequence"/>
</dbReference>
<dbReference type="InterPro" id="IPR036390">
    <property type="entry name" value="WH_DNA-bd_sf"/>
</dbReference>
<evidence type="ECO:0000313" key="2">
    <source>
        <dbReference type="Proteomes" id="UP000013047"/>
    </source>
</evidence>
<dbReference type="AlphaFoldDB" id="N6ZLY4"/>